<feature type="region of interest" description="Disordered" evidence="5">
    <location>
        <begin position="1507"/>
        <end position="1537"/>
    </location>
</feature>
<evidence type="ECO:0000256" key="2">
    <source>
        <dbReference type="ARBA" id="ARBA00022574"/>
    </source>
</evidence>
<feature type="region of interest" description="Disordered" evidence="5">
    <location>
        <begin position="1092"/>
        <end position="1129"/>
    </location>
</feature>
<dbReference type="FunFam" id="1.10.1540.10:FF:000003">
    <property type="entry name" value="WD repeat-containing protein 81 isoform X1"/>
    <property type="match status" value="1"/>
</dbReference>
<dbReference type="Pfam" id="PF00400">
    <property type="entry name" value="WD40"/>
    <property type="match status" value="2"/>
</dbReference>
<dbReference type="InterPro" id="IPR011009">
    <property type="entry name" value="Kinase-like_dom_sf"/>
</dbReference>
<dbReference type="InterPro" id="IPR036372">
    <property type="entry name" value="BEACH_dom_sf"/>
</dbReference>
<organism evidence="7 8">
    <name type="scientific">Pomacea canaliculata</name>
    <name type="common">Golden apple snail</name>
    <dbReference type="NCBI Taxonomy" id="400727"/>
    <lineage>
        <taxon>Eukaryota</taxon>
        <taxon>Metazoa</taxon>
        <taxon>Spiralia</taxon>
        <taxon>Lophotrochozoa</taxon>
        <taxon>Mollusca</taxon>
        <taxon>Gastropoda</taxon>
        <taxon>Caenogastropoda</taxon>
        <taxon>Architaenioglossa</taxon>
        <taxon>Ampullarioidea</taxon>
        <taxon>Ampullariidae</taxon>
        <taxon>Pomacea</taxon>
    </lineage>
</organism>
<gene>
    <name evidence="7" type="ORF">C0Q70_13131</name>
</gene>
<dbReference type="Gene3D" id="2.130.10.10">
    <property type="entry name" value="YVTN repeat-like/Quinoprotein amine dehydrogenase"/>
    <property type="match status" value="2"/>
</dbReference>
<dbReference type="Pfam" id="PF02138">
    <property type="entry name" value="Beach"/>
    <property type="match status" value="1"/>
</dbReference>
<dbReference type="InterPro" id="IPR052651">
    <property type="entry name" value="WDR81"/>
</dbReference>
<keyword evidence="8" id="KW-1185">Reference proteome</keyword>
<dbReference type="GO" id="GO:0005776">
    <property type="term" value="C:autophagosome"/>
    <property type="evidence" value="ECO:0007669"/>
    <property type="project" value="UniProtKB-SubCell"/>
</dbReference>
<feature type="domain" description="BEACH" evidence="6">
    <location>
        <begin position="347"/>
        <end position="619"/>
    </location>
</feature>
<dbReference type="Gene3D" id="1.10.1540.10">
    <property type="entry name" value="BEACH domain"/>
    <property type="match status" value="1"/>
</dbReference>
<protein>
    <recommendedName>
        <fullName evidence="6">BEACH domain-containing protein</fullName>
    </recommendedName>
</protein>
<dbReference type="SMART" id="SM01026">
    <property type="entry name" value="Beach"/>
    <property type="match status" value="1"/>
</dbReference>
<feature type="repeat" description="WD" evidence="4">
    <location>
        <begin position="1677"/>
        <end position="1707"/>
    </location>
</feature>
<dbReference type="GO" id="GO:0035973">
    <property type="term" value="P:aggrephagy"/>
    <property type="evidence" value="ECO:0007669"/>
    <property type="project" value="TreeGrafter"/>
</dbReference>
<dbReference type="PROSITE" id="PS50197">
    <property type="entry name" value="BEACH"/>
    <property type="match status" value="1"/>
</dbReference>
<dbReference type="PROSITE" id="PS50294">
    <property type="entry name" value="WD_REPEATS_REGION"/>
    <property type="match status" value="1"/>
</dbReference>
<sequence>MNCSTVVSEKLQIPSHCCRPLSSDRVLCLVTEEWMRNLCQGHVKTGIEGGGINVTLAEQYLSSSCLAPPAPWIRITIKLWSLKDHISYRPKKVAFPQHRTDCGVLELMSGIAHDNLQNLWNYAQQNYSKAHLHDLEKQQSNRQISHSENTQEMTSGTGFGDFLPKVHIKLKGNIAELVNTCPRPHVASKTLPADRGSQGQQELSLHNVLPVKVLVEAENVFLLVQPYVDYTLHQIVSFSPAILETCHVKSLFIAYQILKAMLAMHKRGLCLGHVSLNTVLLDSQLWAYILCPQKCALTKSTKPSASERDVTSVEQPYHSDQPGFLSDNKEAEKMHADACDFLYHHKYKDMASQEVEKIVEKWVQRQLSNFQYLIILNHLAGRQMNDPNNHPVLPWVMDFSSSHNGYRDLTKSKYRLTKGDGQLDFTYGLQTAFSSQTSDNLDSDHIPHHVSDVLSDITYYVYKARRMPKSILCTHVRSNWVPHEYPSSMQRLQEWTPDECIPEFFTDPTLFQSIHADLADLEVPPWCNSAYEFVVRHLSVLESERVSEQLHHWIDLTFGYKLSGKAAVAAKNVYLQLVDGHKTLSSHGVLQLFTQPHPQRQPPNQRMQCGLPRVHHFPIVLNSFGIQDAQADNTRPELATIQLPSKYEPLENLERCESLLAFKCKTLLLTSQDVASGSNESPATSVSVIQDIAAFLCLICEIFLAPKLRMQELKPSLKMRIEKIKMLCSPDMSVIPRPFQKAARLLWDLQVNEKKSGQSDEPFEITFTPLVTGGFPPPSPSLFLHPLCQILPFPSYFCELHACLSSIKAVDAAMQEAKRGFLSFVEKSSFLLMLFAQVPIMETFLVAHGDKLGEEGLEVVMPLIQSLFSDKLTTVQASWGLFNLVSRILGPGETGYKFLPNLTALFMECPASAKHVKLYHRTFLTQLLLRLRLQPFLHHFATLLVEAVAGYKDFPMPNRFYPSEELIEEMETMNEELIQEKPWSVSDSLHPAPVMDVERRSHEDIDEADEEIPDGTVASSRMINGVSDEFSDEMYLDDQTNDIVEFELDSEGDERETGIHLSAESEVGEGGEENAEKCSIHSISNILCLRTSTQQSQGQDTEEEDVPKAGSASNLSSNIDNIFGSGANKNMTETMKRSETEDLMSSLSQNSPSSIVNIRHIAADSVKWLAHKLGPVLAARYLSRNLVRMLPLCYLGDLQLQPCSMPSDEGTIKSSRHIVGDNNAFKVLECIAFVAALYGENIILIQFIPSIIDLIAVAQRRLTQRSESGLLGAVILLRSVIPMLSEKTLLNILEPTVVNECISPLLSLLTSATTSFPSGAPARSVLCLKLVDLLYVLGLRLGLERTRRYLHVPMLRLMEVFSLVHGSENTTTSQPSSPVVGSGNSDDTYLNIKMDDSTHQYTFGTPVNPTHLEKNLSMLTSATGMESWHSLSTAGTVDDREECVSPRQDQEKCWQELTYVFTPELALAVYIPLCRIFGSIHMEEGLKNDDLIRQLCAQQDSIMDQAHYSPLSNHPSSSNGNMQDSKHPRSKFVGSKNEGFGSNVELIGNRIFLSAESPPDSSVLTQFGRGYRHDGILDITQEEIYMHEMEANKTRHLQGNWLQYWEHELGLHERDNMFSFKQIRLQSFVGHSGSIRSLLVMDTENCFLSTSKDKTVRLWSITSQGDGISRVPCQWIYQHHKKSVFSVAFVESLRLVASCDSSVHVWDPFTGVGLCQLESSRYSPAVALQAVPAPSPLVLMGTTDATVRFLDLRTLKYGHEFRCSTGSTGLLRCVAVSPDGSWVAVGFSTGIISILELNSGLLQASWKAHDGEILQACIIN</sequence>
<dbReference type="SMART" id="SM00320">
    <property type="entry name" value="WD40"/>
    <property type="match status" value="3"/>
</dbReference>
<dbReference type="InterPro" id="IPR015943">
    <property type="entry name" value="WD40/YVTN_repeat-like_dom_sf"/>
</dbReference>
<dbReference type="SUPFAM" id="SSF56112">
    <property type="entry name" value="Protein kinase-like (PK-like)"/>
    <property type="match status" value="1"/>
</dbReference>
<proteinExistence type="predicted"/>
<evidence type="ECO:0000256" key="3">
    <source>
        <dbReference type="ARBA" id="ARBA00022737"/>
    </source>
</evidence>
<dbReference type="OrthoDB" id="29306at2759"/>
<dbReference type="EMBL" id="PZQS01000008">
    <property type="protein sequence ID" value="PVD25475.1"/>
    <property type="molecule type" value="Genomic_DNA"/>
</dbReference>
<dbReference type="PROSITE" id="PS50082">
    <property type="entry name" value="WD_REPEATS_2"/>
    <property type="match status" value="2"/>
</dbReference>
<name>A0A2T7NWD0_POMCA</name>
<dbReference type="GO" id="GO:0035014">
    <property type="term" value="F:phosphatidylinositol 3-kinase regulator activity"/>
    <property type="evidence" value="ECO:0007669"/>
    <property type="project" value="TreeGrafter"/>
</dbReference>
<keyword evidence="2 4" id="KW-0853">WD repeat</keyword>
<feature type="repeat" description="WD" evidence="4">
    <location>
        <begin position="1628"/>
        <end position="1663"/>
    </location>
</feature>
<keyword evidence="3" id="KW-0677">Repeat</keyword>
<evidence type="ECO:0000256" key="5">
    <source>
        <dbReference type="SAM" id="MobiDB-lite"/>
    </source>
</evidence>
<dbReference type="STRING" id="400727.A0A2T7NWD0"/>
<dbReference type="Proteomes" id="UP000245119">
    <property type="component" value="Linkage Group LG8"/>
</dbReference>
<dbReference type="SUPFAM" id="SSF81837">
    <property type="entry name" value="BEACH domain"/>
    <property type="match status" value="1"/>
</dbReference>
<comment type="caution">
    <text evidence="7">The sequence shown here is derived from an EMBL/GenBank/DDBJ whole genome shotgun (WGS) entry which is preliminary data.</text>
</comment>
<evidence type="ECO:0000256" key="1">
    <source>
        <dbReference type="ARBA" id="ARBA00004419"/>
    </source>
</evidence>
<dbReference type="InterPro" id="IPR001680">
    <property type="entry name" value="WD40_rpt"/>
</dbReference>
<comment type="subcellular location">
    <subcellularLocation>
        <location evidence="1">Cytoplasmic vesicle</location>
        <location evidence="1">Autophagosome</location>
    </subcellularLocation>
</comment>
<dbReference type="GO" id="GO:0005739">
    <property type="term" value="C:mitochondrion"/>
    <property type="evidence" value="ECO:0007669"/>
    <property type="project" value="TreeGrafter"/>
</dbReference>
<feature type="compositionally biased region" description="Polar residues" evidence="5">
    <location>
        <begin position="1510"/>
        <end position="1523"/>
    </location>
</feature>
<dbReference type="SUPFAM" id="SSF50978">
    <property type="entry name" value="WD40 repeat-like"/>
    <property type="match status" value="1"/>
</dbReference>
<evidence type="ECO:0000313" key="7">
    <source>
        <dbReference type="EMBL" id="PVD25475.1"/>
    </source>
</evidence>
<feature type="compositionally biased region" description="Polar residues" evidence="5">
    <location>
        <begin position="1111"/>
        <end position="1120"/>
    </location>
</feature>
<evidence type="ECO:0000313" key="8">
    <source>
        <dbReference type="Proteomes" id="UP000245119"/>
    </source>
</evidence>
<dbReference type="CDD" id="cd06071">
    <property type="entry name" value="Beach"/>
    <property type="match status" value="1"/>
</dbReference>
<dbReference type="PANTHER" id="PTHR44662">
    <property type="entry name" value="WD REPEAT-CONTAINING PROTEIN 81"/>
    <property type="match status" value="1"/>
</dbReference>
<evidence type="ECO:0000259" key="6">
    <source>
        <dbReference type="PROSITE" id="PS50197"/>
    </source>
</evidence>
<dbReference type="InterPro" id="IPR000409">
    <property type="entry name" value="BEACH_dom"/>
</dbReference>
<accession>A0A2T7NWD0</accession>
<dbReference type="InterPro" id="IPR036322">
    <property type="entry name" value="WD40_repeat_dom_sf"/>
</dbReference>
<reference evidence="7 8" key="1">
    <citation type="submission" date="2018-04" db="EMBL/GenBank/DDBJ databases">
        <title>The genome of golden apple snail Pomacea canaliculata provides insight into stress tolerance and invasive adaptation.</title>
        <authorList>
            <person name="Liu C."/>
            <person name="Liu B."/>
            <person name="Ren Y."/>
            <person name="Zhang Y."/>
            <person name="Wang H."/>
            <person name="Li S."/>
            <person name="Jiang F."/>
            <person name="Yin L."/>
            <person name="Zhang G."/>
            <person name="Qian W."/>
            <person name="Fan W."/>
        </authorList>
    </citation>
    <scope>NUCLEOTIDE SEQUENCE [LARGE SCALE GENOMIC DNA]</scope>
    <source>
        <strain evidence="7">SZHN2017</strain>
        <tissue evidence="7">Muscle</tissue>
    </source>
</reference>
<dbReference type="PANTHER" id="PTHR44662:SF1">
    <property type="entry name" value="WD REPEAT-CONTAINING PROTEIN 81"/>
    <property type="match status" value="1"/>
</dbReference>
<evidence type="ECO:0000256" key="4">
    <source>
        <dbReference type="PROSITE-ProRule" id="PRU00221"/>
    </source>
</evidence>